<name>A0A951QRK9_9CYAN</name>
<reference evidence="1" key="1">
    <citation type="submission" date="2021-05" db="EMBL/GenBank/DDBJ databases">
        <authorList>
            <person name="Pietrasiak N."/>
            <person name="Ward R."/>
            <person name="Stajich J.E."/>
            <person name="Kurbessoian T."/>
        </authorList>
    </citation>
    <scope>NUCLEOTIDE SEQUENCE</scope>
    <source>
        <strain evidence="1">GSE-NOS-MK-12-04C</strain>
    </source>
</reference>
<accession>A0A951QRK9</accession>
<dbReference type="Proteomes" id="UP000729701">
    <property type="component" value="Unassembled WGS sequence"/>
</dbReference>
<protein>
    <recommendedName>
        <fullName evidence="3">WD repeat-containing protein</fullName>
    </recommendedName>
</protein>
<evidence type="ECO:0000313" key="2">
    <source>
        <dbReference type="Proteomes" id="UP000729701"/>
    </source>
</evidence>
<reference evidence="1" key="2">
    <citation type="journal article" date="2022" name="Microbiol. Resour. Announc.">
        <title>Metagenome Sequencing to Explore Phylogenomics of Terrestrial Cyanobacteria.</title>
        <authorList>
            <person name="Ward R.D."/>
            <person name="Stajich J.E."/>
            <person name="Johansen J.R."/>
            <person name="Huntemann M."/>
            <person name="Clum A."/>
            <person name="Foster B."/>
            <person name="Foster B."/>
            <person name="Roux S."/>
            <person name="Palaniappan K."/>
            <person name="Varghese N."/>
            <person name="Mukherjee S."/>
            <person name="Reddy T.B.K."/>
            <person name="Daum C."/>
            <person name="Copeland A."/>
            <person name="Chen I.A."/>
            <person name="Ivanova N.N."/>
            <person name="Kyrpides N.C."/>
            <person name="Shapiro N."/>
            <person name="Eloe-Fadrosh E.A."/>
            <person name="Pietrasiak N."/>
        </authorList>
    </citation>
    <scope>NUCLEOTIDE SEQUENCE</scope>
    <source>
        <strain evidence="1">GSE-NOS-MK-12-04C</strain>
    </source>
</reference>
<comment type="caution">
    <text evidence="1">The sequence shown here is derived from an EMBL/GenBank/DDBJ whole genome shotgun (WGS) entry which is preliminary data.</text>
</comment>
<proteinExistence type="predicted"/>
<evidence type="ECO:0008006" key="3">
    <source>
        <dbReference type="Google" id="ProtNLM"/>
    </source>
</evidence>
<dbReference type="AlphaFoldDB" id="A0A951QRK9"/>
<dbReference type="EMBL" id="JAHHGZ010000033">
    <property type="protein sequence ID" value="MBW4670638.1"/>
    <property type="molecule type" value="Genomic_DNA"/>
</dbReference>
<gene>
    <name evidence="1" type="ORF">KME60_25265</name>
</gene>
<organism evidence="1 2">
    <name type="scientific">Cyanomargarita calcarea GSE-NOS-MK-12-04C</name>
    <dbReference type="NCBI Taxonomy" id="2839659"/>
    <lineage>
        <taxon>Bacteria</taxon>
        <taxon>Bacillati</taxon>
        <taxon>Cyanobacteriota</taxon>
        <taxon>Cyanophyceae</taxon>
        <taxon>Nostocales</taxon>
        <taxon>Cyanomargaritaceae</taxon>
        <taxon>Cyanomargarita</taxon>
    </lineage>
</organism>
<sequence length="165" mass="18728">MFSLVNSQDSMKDTYSAIRRLTRAIALSDGQFSLLLACCNSIGKQQQVLSLLEEFSTANIQEICIPEEAQTLYTTIATQLDCTEPEALIVSGLESVFAINQLLISTNLMRDEFPKHFQFPLILWVNDEILRKLVWLAPDLKDWAASTIRFDVPDYQFIEQHPLSA</sequence>
<evidence type="ECO:0000313" key="1">
    <source>
        <dbReference type="EMBL" id="MBW4670638.1"/>
    </source>
</evidence>